<dbReference type="PANTHER" id="PTHR30118:SF15">
    <property type="entry name" value="TRANSCRIPTIONAL REGULATORY PROTEIN"/>
    <property type="match status" value="1"/>
</dbReference>
<dbReference type="SUPFAM" id="SSF53850">
    <property type="entry name" value="Periplasmic binding protein-like II"/>
    <property type="match status" value="1"/>
</dbReference>
<evidence type="ECO:0000256" key="1">
    <source>
        <dbReference type="ARBA" id="ARBA00009437"/>
    </source>
</evidence>
<accession>K8WVC6</accession>
<dbReference type="InterPro" id="IPR036390">
    <property type="entry name" value="WH_DNA-bd_sf"/>
</dbReference>
<dbReference type="InterPro" id="IPR000847">
    <property type="entry name" value="LysR_HTH_N"/>
</dbReference>
<evidence type="ECO:0000313" key="6">
    <source>
        <dbReference type="EMBL" id="EKT63861.1"/>
    </source>
</evidence>
<dbReference type="PATRIC" id="fig|1141662.3.peg.672"/>
<dbReference type="HOGENOM" id="CLU_039613_39_0_6"/>
<dbReference type="InterPro" id="IPR050389">
    <property type="entry name" value="LysR-type_TF"/>
</dbReference>
<dbReference type="PRINTS" id="PR00039">
    <property type="entry name" value="HTHLYSR"/>
</dbReference>
<keyword evidence="3" id="KW-0238">DNA-binding</keyword>
<keyword evidence="2" id="KW-0805">Transcription regulation</keyword>
<evidence type="ECO:0000259" key="5">
    <source>
        <dbReference type="PROSITE" id="PS50931"/>
    </source>
</evidence>
<dbReference type="PROSITE" id="PS50931">
    <property type="entry name" value="HTH_LYSR"/>
    <property type="match status" value="1"/>
</dbReference>
<evidence type="ECO:0000256" key="3">
    <source>
        <dbReference type="ARBA" id="ARBA00023125"/>
    </source>
</evidence>
<dbReference type="eggNOG" id="COG0583">
    <property type="taxonomic scope" value="Bacteria"/>
</dbReference>
<sequence>MNNLRKLDLNQLVTLFVLLRERHVSRAAEALHKSQPAVSHTLNILRELFNDPLLIRQKGQYQLTSKAESLYGPLAQALNQLDDLISQQDFQPLQCNRRFNIAMSDYGAALISTKLIRYLREHAPDVDLKIWHCSREEMQNKLHEGSLDFAFGVFNSLDNTLHAQSMFTDKMISVVDKAICPKGTMSLIDWLAHPHILVSMKPFDANEIDQHLQLINQQRRIAVTVPYWQIAPQLLEDTNLILTVAEKAIPQAMRGKFAIFTPPFELPDLEFQMIWHQRSEGDGALNWLRKTIECLLQEENNP</sequence>
<evidence type="ECO:0000313" key="7">
    <source>
        <dbReference type="Proteomes" id="UP000009336"/>
    </source>
</evidence>
<keyword evidence="4" id="KW-0804">Transcription</keyword>
<evidence type="ECO:0000256" key="4">
    <source>
        <dbReference type="ARBA" id="ARBA00023163"/>
    </source>
</evidence>
<name>K8WVC6_9GAMM</name>
<reference evidence="6 7" key="1">
    <citation type="journal article" date="2012" name="BMC Genomics">
        <title>Comparative genomics of bacteria in the genus Providencia isolated from wild Drosophila melanogaster.</title>
        <authorList>
            <person name="Galac M.R."/>
            <person name="Lazzaro B.P."/>
        </authorList>
    </citation>
    <scope>NUCLEOTIDE SEQUENCE [LARGE SCALE GENOMIC DNA]</scope>
    <source>
        <strain evidence="6 7">DSM 19968</strain>
    </source>
</reference>
<dbReference type="Proteomes" id="UP000009336">
    <property type="component" value="Unassembled WGS sequence"/>
</dbReference>
<dbReference type="GO" id="GO:0003700">
    <property type="term" value="F:DNA-binding transcription factor activity"/>
    <property type="evidence" value="ECO:0007669"/>
    <property type="project" value="InterPro"/>
</dbReference>
<dbReference type="RefSeq" id="WP_008910708.1">
    <property type="nucleotide sequence ID" value="NZ_KB233222.1"/>
</dbReference>
<dbReference type="SUPFAM" id="SSF46785">
    <property type="entry name" value="Winged helix' DNA-binding domain"/>
    <property type="match status" value="1"/>
</dbReference>
<dbReference type="InterPro" id="IPR005119">
    <property type="entry name" value="LysR_subst-bd"/>
</dbReference>
<comment type="similarity">
    <text evidence="1">Belongs to the LysR transcriptional regulatory family.</text>
</comment>
<dbReference type="GO" id="GO:0003677">
    <property type="term" value="F:DNA binding"/>
    <property type="evidence" value="ECO:0007669"/>
    <property type="project" value="UniProtKB-KW"/>
</dbReference>
<evidence type="ECO:0000256" key="2">
    <source>
        <dbReference type="ARBA" id="ARBA00023015"/>
    </source>
</evidence>
<feature type="domain" description="HTH lysR-type" evidence="5">
    <location>
        <begin position="7"/>
        <end position="64"/>
    </location>
</feature>
<gene>
    <name evidence="6" type="ORF">OOA_03329</name>
</gene>
<dbReference type="OrthoDB" id="8557381at2"/>
<comment type="caution">
    <text evidence="6">The sequence shown here is derived from an EMBL/GenBank/DDBJ whole genome shotgun (WGS) entry which is preliminary data.</text>
</comment>
<dbReference type="PANTHER" id="PTHR30118">
    <property type="entry name" value="HTH-TYPE TRANSCRIPTIONAL REGULATOR LEUO-RELATED"/>
    <property type="match status" value="1"/>
</dbReference>
<dbReference type="Pfam" id="PF03466">
    <property type="entry name" value="LysR_substrate"/>
    <property type="match status" value="1"/>
</dbReference>
<dbReference type="InterPro" id="IPR036388">
    <property type="entry name" value="WH-like_DNA-bd_sf"/>
</dbReference>
<protein>
    <submittedName>
        <fullName evidence="6">LysR family transcriptional regulator</fullName>
    </submittedName>
</protein>
<dbReference type="Pfam" id="PF00126">
    <property type="entry name" value="HTH_1"/>
    <property type="match status" value="1"/>
</dbReference>
<dbReference type="AlphaFoldDB" id="K8WVC6"/>
<dbReference type="EMBL" id="AKKL01000012">
    <property type="protein sequence ID" value="EKT63861.1"/>
    <property type="molecule type" value="Genomic_DNA"/>
</dbReference>
<organism evidence="6 7">
    <name type="scientific">Providencia burhodogranariea DSM 19968</name>
    <dbReference type="NCBI Taxonomy" id="1141662"/>
    <lineage>
        <taxon>Bacteria</taxon>
        <taxon>Pseudomonadati</taxon>
        <taxon>Pseudomonadota</taxon>
        <taxon>Gammaproteobacteria</taxon>
        <taxon>Enterobacterales</taxon>
        <taxon>Morganellaceae</taxon>
        <taxon>Providencia</taxon>
    </lineage>
</organism>
<proteinExistence type="inferred from homology"/>
<keyword evidence="7" id="KW-1185">Reference proteome</keyword>
<dbReference type="Gene3D" id="1.10.10.10">
    <property type="entry name" value="Winged helix-like DNA-binding domain superfamily/Winged helix DNA-binding domain"/>
    <property type="match status" value="1"/>
</dbReference>
<dbReference type="Gene3D" id="3.40.190.10">
    <property type="entry name" value="Periplasmic binding protein-like II"/>
    <property type="match status" value="2"/>
</dbReference>
<dbReference type="STRING" id="1141662.OOA_03329"/>